<dbReference type="SUPFAM" id="SSF47473">
    <property type="entry name" value="EF-hand"/>
    <property type="match status" value="1"/>
</dbReference>
<dbReference type="SMART" id="SM00054">
    <property type="entry name" value="EFh"/>
    <property type="match status" value="3"/>
</dbReference>
<gene>
    <name evidence="2" type="ORF">AB0C36_11020</name>
</gene>
<dbReference type="InterPro" id="IPR002048">
    <property type="entry name" value="EF_hand_dom"/>
</dbReference>
<dbReference type="InterPro" id="IPR018247">
    <property type="entry name" value="EF_Hand_1_Ca_BS"/>
</dbReference>
<dbReference type="PROSITE" id="PS00018">
    <property type="entry name" value="EF_HAND_1"/>
    <property type="match status" value="3"/>
</dbReference>
<dbReference type="RefSeq" id="WP_358352356.1">
    <property type="nucleotide sequence ID" value="NZ_JBEZFP010000021.1"/>
</dbReference>
<comment type="caution">
    <text evidence="2">The sequence shown here is derived from an EMBL/GenBank/DDBJ whole genome shotgun (WGS) entry which is preliminary data.</text>
</comment>
<proteinExistence type="predicted"/>
<dbReference type="Proteomes" id="UP001551482">
    <property type="component" value="Unassembled WGS sequence"/>
</dbReference>
<evidence type="ECO:0000313" key="2">
    <source>
        <dbReference type="EMBL" id="MEU8134032.1"/>
    </source>
</evidence>
<name>A0ABV3DFN9_9ACTN</name>
<keyword evidence="3" id="KW-1185">Reference proteome</keyword>
<organism evidence="2 3">
    <name type="scientific">Streptodolium elevatio</name>
    <dbReference type="NCBI Taxonomy" id="3157996"/>
    <lineage>
        <taxon>Bacteria</taxon>
        <taxon>Bacillati</taxon>
        <taxon>Actinomycetota</taxon>
        <taxon>Actinomycetes</taxon>
        <taxon>Kitasatosporales</taxon>
        <taxon>Streptomycetaceae</taxon>
        <taxon>Streptodolium</taxon>
    </lineage>
</organism>
<dbReference type="PROSITE" id="PS50222">
    <property type="entry name" value="EF_HAND_2"/>
    <property type="match status" value="3"/>
</dbReference>
<evidence type="ECO:0000259" key="1">
    <source>
        <dbReference type="PROSITE" id="PS50222"/>
    </source>
</evidence>
<accession>A0ABV3DFN9</accession>
<feature type="domain" description="EF-hand" evidence="1">
    <location>
        <begin position="66"/>
        <end position="91"/>
    </location>
</feature>
<dbReference type="Pfam" id="PF13499">
    <property type="entry name" value="EF-hand_7"/>
    <property type="match status" value="1"/>
</dbReference>
<sequence>MDRDFYQRKMAVRFDSIDVDGDGVVTKADFERAGERVVEGLGLTRESAQGRAVLDGAGTFWAALADAADVDRDGKITRDEFVIACTETMLATPAGFGITARPFAESVAKAADPDGDGLLTADEYKRMLTAMGVKREALADAAAHRANEDGSISVAAAIDAAQDFYTSDRPYHPATYSFGTF</sequence>
<evidence type="ECO:0000313" key="3">
    <source>
        <dbReference type="Proteomes" id="UP001551482"/>
    </source>
</evidence>
<dbReference type="EMBL" id="JBEZFP010000021">
    <property type="protein sequence ID" value="MEU8134032.1"/>
    <property type="molecule type" value="Genomic_DNA"/>
</dbReference>
<reference evidence="2 3" key="1">
    <citation type="submission" date="2024-06" db="EMBL/GenBank/DDBJ databases">
        <title>The Natural Products Discovery Center: Release of the First 8490 Sequenced Strains for Exploring Actinobacteria Biosynthetic Diversity.</title>
        <authorList>
            <person name="Kalkreuter E."/>
            <person name="Kautsar S.A."/>
            <person name="Yang D."/>
            <person name="Bader C.D."/>
            <person name="Teijaro C.N."/>
            <person name="Fluegel L."/>
            <person name="Davis C.M."/>
            <person name="Simpson J.R."/>
            <person name="Lauterbach L."/>
            <person name="Steele A.D."/>
            <person name="Gui C."/>
            <person name="Meng S."/>
            <person name="Li G."/>
            <person name="Viehrig K."/>
            <person name="Ye F."/>
            <person name="Su P."/>
            <person name="Kiefer A.F."/>
            <person name="Nichols A."/>
            <person name="Cepeda A.J."/>
            <person name="Yan W."/>
            <person name="Fan B."/>
            <person name="Jiang Y."/>
            <person name="Adhikari A."/>
            <person name="Zheng C.-J."/>
            <person name="Schuster L."/>
            <person name="Cowan T.M."/>
            <person name="Smanski M.J."/>
            <person name="Chevrette M.G."/>
            <person name="De Carvalho L.P.S."/>
            <person name="Shen B."/>
        </authorList>
    </citation>
    <scope>NUCLEOTIDE SEQUENCE [LARGE SCALE GENOMIC DNA]</scope>
    <source>
        <strain evidence="2 3">NPDC048946</strain>
    </source>
</reference>
<protein>
    <submittedName>
        <fullName evidence="2">EF-hand domain-containing protein</fullName>
    </submittedName>
</protein>
<dbReference type="Gene3D" id="1.10.238.10">
    <property type="entry name" value="EF-hand"/>
    <property type="match status" value="1"/>
</dbReference>
<feature type="domain" description="EF-hand" evidence="1">
    <location>
        <begin position="99"/>
        <end position="134"/>
    </location>
</feature>
<dbReference type="Pfam" id="PF13202">
    <property type="entry name" value="EF-hand_5"/>
    <property type="match status" value="1"/>
</dbReference>
<feature type="domain" description="EF-hand" evidence="1">
    <location>
        <begin position="5"/>
        <end position="40"/>
    </location>
</feature>
<dbReference type="InterPro" id="IPR011992">
    <property type="entry name" value="EF-hand-dom_pair"/>
</dbReference>